<dbReference type="Gene3D" id="3.40.50.150">
    <property type="entry name" value="Vaccinia Virus protein VP39"/>
    <property type="match status" value="1"/>
</dbReference>
<dbReference type="GeneID" id="19949878"/>
<evidence type="ECO:0000256" key="4">
    <source>
        <dbReference type="ARBA" id="ARBA00022691"/>
    </source>
</evidence>
<dbReference type="PROSITE" id="PS50096">
    <property type="entry name" value="IQ"/>
    <property type="match status" value="1"/>
</dbReference>
<dbReference type="EMBL" id="JH767160">
    <property type="protein sequence ID" value="EQC33165.1"/>
    <property type="molecule type" value="Genomic_DNA"/>
</dbReference>
<dbReference type="Proteomes" id="UP000030762">
    <property type="component" value="Unassembled WGS sequence"/>
</dbReference>
<dbReference type="RefSeq" id="XP_008613288.1">
    <property type="nucleotide sequence ID" value="XM_008615066.1"/>
</dbReference>
<name>T0QHK4_SAPDV</name>
<dbReference type="CDD" id="cd02440">
    <property type="entry name" value="AdoMet_MTases"/>
    <property type="match status" value="1"/>
</dbReference>
<gene>
    <name evidence="5" type="ORF">SDRG_09151</name>
</gene>
<reference evidence="5 6" key="1">
    <citation type="submission" date="2012-04" db="EMBL/GenBank/DDBJ databases">
        <title>The Genome Sequence of Saprolegnia declina VS20.</title>
        <authorList>
            <consortium name="The Broad Institute Genome Sequencing Platform"/>
            <person name="Russ C."/>
            <person name="Nusbaum C."/>
            <person name="Tyler B."/>
            <person name="van West P."/>
            <person name="Dieguez-Uribeondo J."/>
            <person name="de Bruijn I."/>
            <person name="Tripathy S."/>
            <person name="Jiang R."/>
            <person name="Young S.K."/>
            <person name="Zeng Q."/>
            <person name="Gargeya S."/>
            <person name="Fitzgerald M."/>
            <person name="Haas B."/>
            <person name="Abouelleil A."/>
            <person name="Alvarado L."/>
            <person name="Arachchi H.M."/>
            <person name="Berlin A."/>
            <person name="Chapman S.B."/>
            <person name="Goldberg J."/>
            <person name="Griggs A."/>
            <person name="Gujja S."/>
            <person name="Hansen M."/>
            <person name="Howarth C."/>
            <person name="Imamovic A."/>
            <person name="Larimer J."/>
            <person name="McCowen C."/>
            <person name="Montmayeur A."/>
            <person name="Murphy C."/>
            <person name="Neiman D."/>
            <person name="Pearson M."/>
            <person name="Priest M."/>
            <person name="Roberts A."/>
            <person name="Saif S."/>
            <person name="Shea T."/>
            <person name="Sisk P."/>
            <person name="Sykes S."/>
            <person name="Wortman J."/>
            <person name="Nusbaum C."/>
            <person name="Birren B."/>
        </authorList>
    </citation>
    <scope>NUCLEOTIDE SEQUENCE [LARGE SCALE GENOMIC DNA]</scope>
    <source>
        <strain evidence="5 6">VS20</strain>
    </source>
</reference>
<evidence type="ECO:0000256" key="2">
    <source>
        <dbReference type="ARBA" id="ARBA00022603"/>
    </source>
</evidence>
<accession>T0QHK4</accession>
<dbReference type="GO" id="GO:0005739">
    <property type="term" value="C:mitochondrion"/>
    <property type="evidence" value="ECO:0007669"/>
    <property type="project" value="TreeGrafter"/>
</dbReference>
<evidence type="ECO:0000313" key="5">
    <source>
        <dbReference type="EMBL" id="EQC33165.1"/>
    </source>
</evidence>
<sequence>MSMDGLARFQALFRGQRARKLHVTRVQKDLPWSPYLPCKPDAAATMLALAKAGPTDTLLDIGSGDGRIVFAAVAPPFGVAKAIGVDIDDALIRHAQKDPRCTPATLFLWSDWVDVDLSSVSVITLFFLPHKSIASLLRAKCKPGTRVVTYVFPIADWTPVATATTVAFLSATGTSPVYLYLVP</sequence>
<dbReference type="GO" id="GO:1905706">
    <property type="term" value="P:regulation of mitochondrial ATP synthesis coupled proton transport"/>
    <property type="evidence" value="ECO:0007669"/>
    <property type="project" value="TreeGrafter"/>
</dbReference>
<dbReference type="VEuPathDB" id="FungiDB:SDRG_09151"/>
<dbReference type="InParanoid" id="T0QHK4"/>
<evidence type="ECO:0000256" key="1">
    <source>
        <dbReference type="ARBA" id="ARBA00010633"/>
    </source>
</evidence>
<evidence type="ECO:0000256" key="3">
    <source>
        <dbReference type="ARBA" id="ARBA00022679"/>
    </source>
</evidence>
<dbReference type="SUPFAM" id="SSF53335">
    <property type="entry name" value="S-adenosyl-L-methionine-dependent methyltransferases"/>
    <property type="match status" value="1"/>
</dbReference>
<dbReference type="GO" id="GO:0016279">
    <property type="term" value="F:protein-lysine N-methyltransferase activity"/>
    <property type="evidence" value="ECO:0007669"/>
    <property type="project" value="InterPro"/>
</dbReference>
<dbReference type="OrthoDB" id="66144at2759"/>
<comment type="similarity">
    <text evidence="1">Belongs to the ANT/ATPSC lysine N-methyltransferase family.</text>
</comment>
<evidence type="ECO:0000313" key="6">
    <source>
        <dbReference type="Proteomes" id="UP000030762"/>
    </source>
</evidence>
<dbReference type="OMA" id="YEEWRSH"/>
<dbReference type="GO" id="GO:0032259">
    <property type="term" value="P:methylation"/>
    <property type="evidence" value="ECO:0007669"/>
    <property type="project" value="UniProtKB-KW"/>
</dbReference>
<dbReference type="STRING" id="1156394.T0QHK4"/>
<keyword evidence="4" id="KW-0949">S-adenosyl-L-methionine</keyword>
<dbReference type="PANTHER" id="PTHR13610:SF11">
    <property type="entry name" value="METHYLTRANSFERASE DOMAIN-CONTAINING PROTEIN"/>
    <property type="match status" value="1"/>
</dbReference>
<keyword evidence="3" id="KW-0808">Transferase</keyword>
<proteinExistence type="inferred from homology"/>
<dbReference type="InterPro" id="IPR026170">
    <property type="entry name" value="FAM173A/B"/>
</dbReference>
<dbReference type="AlphaFoldDB" id="T0QHK4"/>
<protein>
    <recommendedName>
        <fullName evidence="7">Methyltransferase domain-containing protein</fullName>
    </recommendedName>
</protein>
<evidence type="ECO:0008006" key="7">
    <source>
        <dbReference type="Google" id="ProtNLM"/>
    </source>
</evidence>
<organism evidence="5 6">
    <name type="scientific">Saprolegnia diclina (strain VS20)</name>
    <dbReference type="NCBI Taxonomy" id="1156394"/>
    <lineage>
        <taxon>Eukaryota</taxon>
        <taxon>Sar</taxon>
        <taxon>Stramenopiles</taxon>
        <taxon>Oomycota</taxon>
        <taxon>Saprolegniomycetes</taxon>
        <taxon>Saprolegniales</taxon>
        <taxon>Saprolegniaceae</taxon>
        <taxon>Saprolegnia</taxon>
    </lineage>
</organism>
<keyword evidence="2" id="KW-0489">Methyltransferase</keyword>
<keyword evidence="6" id="KW-1185">Reference proteome</keyword>
<dbReference type="PANTHER" id="PTHR13610">
    <property type="entry name" value="METHYLTRANSFERASE DOMAIN-CONTAINING PROTEIN"/>
    <property type="match status" value="1"/>
</dbReference>
<dbReference type="InterPro" id="IPR029063">
    <property type="entry name" value="SAM-dependent_MTases_sf"/>
</dbReference>